<name>A0A9N8HRN7_9STRA</name>
<organism evidence="2 3">
    <name type="scientific">Seminavis robusta</name>
    <dbReference type="NCBI Taxonomy" id="568900"/>
    <lineage>
        <taxon>Eukaryota</taxon>
        <taxon>Sar</taxon>
        <taxon>Stramenopiles</taxon>
        <taxon>Ochrophyta</taxon>
        <taxon>Bacillariophyta</taxon>
        <taxon>Bacillariophyceae</taxon>
        <taxon>Bacillariophycidae</taxon>
        <taxon>Naviculales</taxon>
        <taxon>Naviculaceae</taxon>
        <taxon>Seminavis</taxon>
    </lineage>
</organism>
<feature type="region of interest" description="Disordered" evidence="1">
    <location>
        <begin position="785"/>
        <end position="808"/>
    </location>
</feature>
<dbReference type="EMBL" id="CAICTM010001596">
    <property type="protein sequence ID" value="CAB9524873.1"/>
    <property type="molecule type" value="Genomic_DNA"/>
</dbReference>
<evidence type="ECO:0000256" key="1">
    <source>
        <dbReference type="SAM" id="MobiDB-lite"/>
    </source>
</evidence>
<reference evidence="2" key="1">
    <citation type="submission" date="2020-06" db="EMBL/GenBank/DDBJ databases">
        <authorList>
            <consortium name="Plant Systems Biology data submission"/>
        </authorList>
    </citation>
    <scope>NUCLEOTIDE SEQUENCE</scope>
    <source>
        <strain evidence="2">D6</strain>
    </source>
</reference>
<dbReference type="Proteomes" id="UP001153069">
    <property type="component" value="Unassembled WGS sequence"/>
</dbReference>
<sequence>MDMDNSIAQWINSKIRGDERVNDAEAKAVMDVLQSRSGPGILKLSTARDALFDAFKRRLLKDDNDVDDTDVSALVSFVLESRDQFTTIDQFERGNIYKTARLHKELLLNNNLSDYVQAAENSYENAKPFLDYLLELQMHDTELPEEFHGLEPDDKVSEPNHYVCITASSGTGKTQLAATASLKYEAATTIYLNFSLEGASQRFYKPHTSNQSGELVVKLIEKFAGEVRGSLIPELDEDKEQGRVTAHKIGHWAKHHDNGTSLFVRILHGLLLSDEDPNVSSRLCQGNKFRLQALKAVIEAKKTKFLVFLDEVPHKTSANFSNVLCLRDALRYLGIAPILMSTHTGSQDYVSESSRDSLDVWTDALSRLPPYAPLPTGSSMRPYIVESERPLVLAKVLELIYNNEGVSLRGIVDGVRSTLQETKGVAWKSNPSLQLVQLFCTDFEIEQETFSSAHNLVGHHFGCLQDQVKFDPENLGVKYKCSEARSFGKTVAVAPVSATYEPLLYLALVTWDESMLPGAKNRYFPLVDKKGHALTVREVFETYKHEFKPRANAANVHAIKKDGDLLEVLVHASFTLASMKMSNDDGCSLPGVALKEFAPLVRRLMMRGKLNALPQTPPLFESMIKGFDWPRMPALGGSNSGLPSDKLGEDACTGFLKRPPDKEMVDGFIIEGSEAPLFSIECKNYKDGVDATILKEVFVRIPSSVKCSFVFVSSMKRGTFQMTKLADLKKSFINHKNKGISVVRWEENKDPYVLKVKGRAEFKATQTELLVLIIEVGTIDAGELDRSEKRNSPPCSNFPMGTKRHKGG</sequence>
<gene>
    <name evidence="2" type="ORF">SEMRO_1598_G284920.1</name>
</gene>
<proteinExistence type="predicted"/>
<evidence type="ECO:0000313" key="3">
    <source>
        <dbReference type="Proteomes" id="UP001153069"/>
    </source>
</evidence>
<comment type="caution">
    <text evidence="2">The sequence shown here is derived from an EMBL/GenBank/DDBJ whole genome shotgun (WGS) entry which is preliminary data.</text>
</comment>
<accession>A0A9N8HRN7</accession>
<protein>
    <submittedName>
        <fullName evidence="2">Uncharacterized protein</fullName>
    </submittedName>
</protein>
<keyword evidence="3" id="KW-1185">Reference proteome</keyword>
<evidence type="ECO:0000313" key="2">
    <source>
        <dbReference type="EMBL" id="CAB9524873.1"/>
    </source>
</evidence>
<dbReference type="AlphaFoldDB" id="A0A9N8HRN7"/>